<keyword evidence="3" id="KW-1133">Transmembrane helix</keyword>
<evidence type="ECO:0000259" key="5">
    <source>
        <dbReference type="PROSITE" id="PS50011"/>
    </source>
</evidence>
<evidence type="ECO:0000313" key="6">
    <source>
        <dbReference type="EMBL" id="KAG2493132.1"/>
    </source>
</evidence>
<keyword evidence="1" id="KW-0067">ATP-binding</keyword>
<dbReference type="SUPFAM" id="SSF56112">
    <property type="entry name" value="Protein kinase-like (PK-like)"/>
    <property type="match status" value="1"/>
</dbReference>
<feature type="signal peptide" evidence="4">
    <location>
        <begin position="1"/>
        <end position="18"/>
    </location>
</feature>
<comment type="caution">
    <text evidence="6">The sequence shown here is derived from an EMBL/GenBank/DDBJ whole genome shotgun (WGS) entry which is preliminary data.</text>
</comment>
<feature type="binding site" evidence="1">
    <location>
        <position position="550"/>
    </location>
    <ligand>
        <name>ATP</name>
        <dbReference type="ChEBI" id="CHEBI:30616"/>
    </ligand>
</feature>
<gene>
    <name evidence="6" type="ORF">HYH03_008558</name>
</gene>
<feature type="chain" id="PRO_5032559148" description="Protein kinase domain-containing protein" evidence="4">
    <location>
        <begin position="19"/>
        <end position="858"/>
    </location>
</feature>
<keyword evidence="1" id="KW-0547">Nucleotide-binding</keyword>
<dbReference type="OrthoDB" id="548589at2759"/>
<evidence type="ECO:0000256" key="4">
    <source>
        <dbReference type="SAM" id="SignalP"/>
    </source>
</evidence>
<dbReference type="PANTHER" id="PTHR44329">
    <property type="entry name" value="SERINE/THREONINE-PROTEIN KINASE TNNI3K-RELATED"/>
    <property type="match status" value="1"/>
</dbReference>
<protein>
    <recommendedName>
        <fullName evidence="5">Protein kinase domain-containing protein</fullName>
    </recommendedName>
</protein>
<dbReference type="GO" id="GO:0005524">
    <property type="term" value="F:ATP binding"/>
    <property type="evidence" value="ECO:0007669"/>
    <property type="project" value="UniProtKB-UniRule"/>
</dbReference>
<dbReference type="InterPro" id="IPR051681">
    <property type="entry name" value="Ser/Thr_Kinases-Pseudokinases"/>
</dbReference>
<keyword evidence="3" id="KW-0812">Transmembrane</keyword>
<evidence type="ECO:0000313" key="7">
    <source>
        <dbReference type="Proteomes" id="UP000612055"/>
    </source>
</evidence>
<evidence type="ECO:0000256" key="1">
    <source>
        <dbReference type="PROSITE-ProRule" id="PRU10141"/>
    </source>
</evidence>
<keyword evidence="4" id="KW-0732">Signal</keyword>
<sequence>MLLTGLFFTLLLLARGRALETAVTVTSTRGLFSALADEFVSIVYLHDSLMIDASAWPPEPLVLDRSVVISATPLRLQSSILVALDFADAASLFSVAPNRTLTLRGLELRGYLNPVGSVVRFLHQSPGAWLTVEDCVQVRLAALPYNDAVVNLRATARPVGCTGSAGDPASGAAQSGLASAAEPAKVGECGGEPTVSVAGPFVYLTTRLADPVTVDTGIYLTHYSSQVPVDRTLASQGLLLGGYTSTDVRSLYFAENVVDPACLKKRPGSECVALLLAQLREQSSSGASTADEPPQENKAVLVGAVVGASVAAALAAAAVVVVVVRLRRRRLQAPGGSRRKSEGEGVTPSSSNDEESGSAGAGADSSSAGKAEAAAVAAETPGALQAPNWGVGYGCSPAAIGAPSLSARLPTGQSLNPVPEEACMGVGLGAREQATDRKTDAGAASSVAAATYLRYSPDGGDDDTNAFLSTLPVALESSAPCEQDPSPRAGPGQGPKGRELPDMMAELGQLSCELRATVGDVAIQLESMIGSGSFGTVYKGTWQGLSVAVKTVVFSANADNRRRALQEAALCKSINHPNVIATYASDLQPIGELTGVSAGSNTTQPADGGALEMARGVGALLDWRLYIIQEYADLGPLRGLYGNRAIWPRPGIVHLPAVVGIALAIARALAHLHSKRIVHGDLNPNNVLLKRDAREASGFAVKVGDFGLSVLIPEHRSHLSNMRVGTMFYVCPAVAMHGRMGPVADVFSLGVILWELFWGVCAGMRTEGGPRYRPDFPDFPPGCPTAYRMTALACLQRQPEHRPTAADVEGTLTSFSQALGGVPQVPQTNVQPLGAVSVILEHVEPWDASQGGSEMILL</sequence>
<dbReference type="InterPro" id="IPR000719">
    <property type="entry name" value="Prot_kinase_dom"/>
</dbReference>
<keyword evidence="3" id="KW-0472">Membrane</keyword>
<dbReference type="GO" id="GO:0004674">
    <property type="term" value="F:protein serine/threonine kinase activity"/>
    <property type="evidence" value="ECO:0007669"/>
    <property type="project" value="TreeGrafter"/>
</dbReference>
<organism evidence="6 7">
    <name type="scientific">Edaphochlamys debaryana</name>
    <dbReference type="NCBI Taxonomy" id="47281"/>
    <lineage>
        <taxon>Eukaryota</taxon>
        <taxon>Viridiplantae</taxon>
        <taxon>Chlorophyta</taxon>
        <taxon>core chlorophytes</taxon>
        <taxon>Chlorophyceae</taxon>
        <taxon>CS clade</taxon>
        <taxon>Chlamydomonadales</taxon>
        <taxon>Chlamydomonadales incertae sedis</taxon>
        <taxon>Edaphochlamys</taxon>
    </lineage>
</organism>
<reference evidence="6" key="1">
    <citation type="journal article" date="2020" name="bioRxiv">
        <title>Comparative genomics of Chlamydomonas.</title>
        <authorList>
            <person name="Craig R.J."/>
            <person name="Hasan A.R."/>
            <person name="Ness R.W."/>
            <person name="Keightley P.D."/>
        </authorList>
    </citation>
    <scope>NUCLEOTIDE SEQUENCE</scope>
    <source>
        <strain evidence="6">CCAP 11/70</strain>
    </source>
</reference>
<dbReference type="Gene3D" id="3.30.200.20">
    <property type="entry name" value="Phosphorylase Kinase, domain 1"/>
    <property type="match status" value="1"/>
</dbReference>
<accession>A0A835Y0R5</accession>
<evidence type="ECO:0000256" key="2">
    <source>
        <dbReference type="SAM" id="MobiDB-lite"/>
    </source>
</evidence>
<dbReference type="InterPro" id="IPR011009">
    <property type="entry name" value="Kinase-like_dom_sf"/>
</dbReference>
<feature type="region of interest" description="Disordered" evidence="2">
    <location>
        <begin position="332"/>
        <end position="367"/>
    </location>
</feature>
<dbReference type="PROSITE" id="PS00107">
    <property type="entry name" value="PROTEIN_KINASE_ATP"/>
    <property type="match status" value="1"/>
</dbReference>
<feature type="domain" description="Protein kinase" evidence="5">
    <location>
        <begin position="523"/>
        <end position="819"/>
    </location>
</feature>
<name>A0A835Y0R5_9CHLO</name>
<dbReference type="Gene3D" id="1.10.510.10">
    <property type="entry name" value="Transferase(Phosphotransferase) domain 1"/>
    <property type="match status" value="1"/>
</dbReference>
<keyword evidence="7" id="KW-1185">Reference proteome</keyword>
<dbReference type="PANTHER" id="PTHR44329:SF214">
    <property type="entry name" value="PROTEIN KINASE DOMAIN-CONTAINING PROTEIN"/>
    <property type="match status" value="1"/>
</dbReference>
<feature type="region of interest" description="Disordered" evidence="2">
    <location>
        <begin position="477"/>
        <end position="500"/>
    </location>
</feature>
<dbReference type="Proteomes" id="UP000612055">
    <property type="component" value="Unassembled WGS sequence"/>
</dbReference>
<dbReference type="PROSITE" id="PS50011">
    <property type="entry name" value="PROTEIN_KINASE_DOM"/>
    <property type="match status" value="1"/>
</dbReference>
<evidence type="ECO:0000256" key="3">
    <source>
        <dbReference type="SAM" id="Phobius"/>
    </source>
</evidence>
<dbReference type="AlphaFoldDB" id="A0A835Y0R5"/>
<proteinExistence type="predicted"/>
<feature type="transmembrane region" description="Helical" evidence="3">
    <location>
        <begin position="299"/>
        <end position="324"/>
    </location>
</feature>
<dbReference type="Pfam" id="PF00069">
    <property type="entry name" value="Pkinase"/>
    <property type="match status" value="1"/>
</dbReference>
<feature type="transmembrane region" description="Helical" evidence="3">
    <location>
        <begin position="652"/>
        <end position="670"/>
    </location>
</feature>
<dbReference type="EMBL" id="JAEHOE010000039">
    <property type="protein sequence ID" value="KAG2493132.1"/>
    <property type="molecule type" value="Genomic_DNA"/>
</dbReference>
<dbReference type="InterPro" id="IPR017441">
    <property type="entry name" value="Protein_kinase_ATP_BS"/>
</dbReference>
<feature type="compositionally biased region" description="Low complexity" evidence="2">
    <location>
        <begin position="357"/>
        <end position="367"/>
    </location>
</feature>